<accession>A0A564XWV2</accession>
<feature type="non-terminal residue" evidence="4">
    <location>
        <position position="166"/>
    </location>
</feature>
<feature type="domain" description="Protein kinase" evidence="3">
    <location>
        <begin position="1"/>
        <end position="136"/>
    </location>
</feature>
<dbReference type="GO" id="GO:0005524">
    <property type="term" value="F:ATP binding"/>
    <property type="evidence" value="ECO:0007669"/>
    <property type="project" value="UniProtKB-KW"/>
</dbReference>
<dbReference type="GO" id="GO:0004672">
    <property type="term" value="F:protein kinase activity"/>
    <property type="evidence" value="ECO:0007669"/>
    <property type="project" value="InterPro"/>
</dbReference>
<keyword evidence="2" id="KW-0067">ATP-binding</keyword>
<organism evidence="4 5">
    <name type="scientific">Hymenolepis diminuta</name>
    <name type="common">Rat tapeworm</name>
    <dbReference type="NCBI Taxonomy" id="6216"/>
    <lineage>
        <taxon>Eukaryota</taxon>
        <taxon>Metazoa</taxon>
        <taxon>Spiralia</taxon>
        <taxon>Lophotrochozoa</taxon>
        <taxon>Platyhelminthes</taxon>
        <taxon>Cestoda</taxon>
        <taxon>Eucestoda</taxon>
        <taxon>Cyclophyllidea</taxon>
        <taxon>Hymenolepididae</taxon>
        <taxon>Hymenolepis</taxon>
    </lineage>
</organism>
<dbReference type="PANTHER" id="PTHR24055">
    <property type="entry name" value="MITOGEN-ACTIVATED PROTEIN KINASE"/>
    <property type="match status" value="1"/>
</dbReference>
<dbReference type="Gene3D" id="1.10.510.10">
    <property type="entry name" value="Transferase(Phosphotransferase) domain 1"/>
    <property type="match status" value="1"/>
</dbReference>
<reference evidence="4 5" key="1">
    <citation type="submission" date="2019-07" db="EMBL/GenBank/DDBJ databases">
        <authorList>
            <person name="Jastrzebski P J."/>
            <person name="Paukszto L."/>
            <person name="Jastrzebski P J."/>
        </authorList>
    </citation>
    <scope>NUCLEOTIDE SEQUENCE [LARGE SCALE GENOMIC DNA]</scope>
    <source>
        <strain evidence="4 5">WMS-il1</strain>
    </source>
</reference>
<keyword evidence="1" id="KW-0547">Nucleotide-binding</keyword>
<sequence length="166" mass="19815">SPRVRKFEKFGTRPYRSIEQLVNSKWYTSAIDIWAVGCIFAEFFNRERIFPFESEIDMIVGIFDICGRPVYPDLPHVNPLVKEILSQLPKKKKRNRLRQFIHRQMPNDAYDLLTRFLTYNPAYRITAKAALNHKYFASATNSYNSFSMSMFLKEYTWFYICPYYST</sequence>
<dbReference type="AlphaFoldDB" id="A0A564XWV2"/>
<proteinExistence type="predicted"/>
<evidence type="ECO:0000256" key="1">
    <source>
        <dbReference type="ARBA" id="ARBA00022741"/>
    </source>
</evidence>
<dbReference type="EMBL" id="CABIJS010000017">
    <property type="protein sequence ID" value="VUZ39505.1"/>
    <property type="molecule type" value="Genomic_DNA"/>
</dbReference>
<evidence type="ECO:0000313" key="5">
    <source>
        <dbReference type="Proteomes" id="UP000321570"/>
    </source>
</evidence>
<dbReference type="PROSITE" id="PS50011">
    <property type="entry name" value="PROTEIN_KINASE_DOM"/>
    <property type="match status" value="1"/>
</dbReference>
<protein>
    <recommendedName>
        <fullName evidence="3">Protein kinase domain-containing protein</fullName>
    </recommendedName>
</protein>
<dbReference type="InterPro" id="IPR050117">
    <property type="entry name" value="MAPK"/>
</dbReference>
<keyword evidence="5" id="KW-1185">Reference proteome</keyword>
<name>A0A564XWV2_HYMDI</name>
<evidence type="ECO:0000313" key="4">
    <source>
        <dbReference type="EMBL" id="VUZ39505.1"/>
    </source>
</evidence>
<gene>
    <name evidence="4" type="ORF">WMSIL1_LOCUS781</name>
</gene>
<dbReference type="InterPro" id="IPR011009">
    <property type="entry name" value="Kinase-like_dom_sf"/>
</dbReference>
<feature type="non-terminal residue" evidence="4">
    <location>
        <position position="1"/>
    </location>
</feature>
<dbReference type="Proteomes" id="UP000321570">
    <property type="component" value="Unassembled WGS sequence"/>
</dbReference>
<dbReference type="Pfam" id="PF00069">
    <property type="entry name" value="Pkinase"/>
    <property type="match status" value="1"/>
</dbReference>
<dbReference type="SUPFAM" id="SSF56112">
    <property type="entry name" value="Protein kinase-like (PK-like)"/>
    <property type="match status" value="1"/>
</dbReference>
<evidence type="ECO:0000259" key="3">
    <source>
        <dbReference type="PROSITE" id="PS50011"/>
    </source>
</evidence>
<dbReference type="InterPro" id="IPR000719">
    <property type="entry name" value="Prot_kinase_dom"/>
</dbReference>
<evidence type="ECO:0000256" key="2">
    <source>
        <dbReference type="ARBA" id="ARBA00022840"/>
    </source>
</evidence>